<dbReference type="RefSeq" id="WP_026014807.1">
    <property type="nucleotide sequence ID" value="NZ_JACIEN010000003.1"/>
</dbReference>
<dbReference type="GO" id="GO:0010181">
    <property type="term" value="F:FMN binding"/>
    <property type="evidence" value="ECO:0007669"/>
    <property type="project" value="TreeGrafter"/>
</dbReference>
<dbReference type="Gene3D" id="3.40.50.360">
    <property type="match status" value="1"/>
</dbReference>
<comment type="caution">
    <text evidence="2">The sequence shown here is derived from an EMBL/GenBank/DDBJ whole genome shotgun (WGS) entry which is preliminary data.</text>
</comment>
<feature type="domain" description="NADPH-dependent FMN reductase-like" evidence="1">
    <location>
        <begin position="4"/>
        <end position="147"/>
    </location>
</feature>
<dbReference type="EMBL" id="JACIEN010000003">
    <property type="protein sequence ID" value="MBB4018030.1"/>
    <property type="molecule type" value="Genomic_DNA"/>
</dbReference>
<dbReference type="Proteomes" id="UP000577362">
    <property type="component" value="Unassembled WGS sequence"/>
</dbReference>
<keyword evidence="3" id="KW-1185">Reference proteome</keyword>
<dbReference type="PANTHER" id="PTHR30543:SF21">
    <property type="entry name" value="NAD(P)H-DEPENDENT FMN REDUCTASE LOT6"/>
    <property type="match status" value="1"/>
</dbReference>
<name>A0A840BYI5_9HYPH</name>
<protein>
    <submittedName>
        <fullName evidence="2">NAD(P)H-dependent FMN reductase</fullName>
    </submittedName>
</protein>
<accession>A0A840BYI5</accession>
<dbReference type="Pfam" id="PF03358">
    <property type="entry name" value="FMN_red"/>
    <property type="match status" value="1"/>
</dbReference>
<dbReference type="GO" id="GO:0016491">
    <property type="term" value="F:oxidoreductase activity"/>
    <property type="evidence" value="ECO:0007669"/>
    <property type="project" value="InterPro"/>
</dbReference>
<dbReference type="AlphaFoldDB" id="A0A840BYI5"/>
<organism evidence="2 3">
    <name type="scientific">Chelatococcus caeni</name>
    <dbReference type="NCBI Taxonomy" id="1348468"/>
    <lineage>
        <taxon>Bacteria</taxon>
        <taxon>Pseudomonadati</taxon>
        <taxon>Pseudomonadota</taxon>
        <taxon>Alphaproteobacteria</taxon>
        <taxon>Hyphomicrobiales</taxon>
        <taxon>Chelatococcaceae</taxon>
        <taxon>Chelatococcus</taxon>
    </lineage>
</organism>
<sequence>MLRLNVIIASTRPGRVGPSVAKWFHELAVKQGTFDTHLVDLADFHLPIYDEPHHPRLGKYEHEHTKRWSESVKAADAFVFVTPEYNYGPTPALLNALNYVYNEWGYKPCAFASYGGVSGGLRAVQMTKQTLSAMRLVPIVEAVTVPMVAQHVKDGVFQPNELHIKSAEALLVELKRWAEALKPLRG</sequence>
<dbReference type="SUPFAM" id="SSF52218">
    <property type="entry name" value="Flavoproteins"/>
    <property type="match status" value="1"/>
</dbReference>
<dbReference type="InterPro" id="IPR029039">
    <property type="entry name" value="Flavoprotein-like_sf"/>
</dbReference>
<dbReference type="InterPro" id="IPR050712">
    <property type="entry name" value="NAD(P)H-dep_reductase"/>
</dbReference>
<evidence type="ECO:0000313" key="3">
    <source>
        <dbReference type="Proteomes" id="UP000577362"/>
    </source>
</evidence>
<dbReference type="GO" id="GO:0005829">
    <property type="term" value="C:cytosol"/>
    <property type="evidence" value="ECO:0007669"/>
    <property type="project" value="TreeGrafter"/>
</dbReference>
<evidence type="ECO:0000313" key="2">
    <source>
        <dbReference type="EMBL" id="MBB4018030.1"/>
    </source>
</evidence>
<reference evidence="2 3" key="1">
    <citation type="submission" date="2020-08" db="EMBL/GenBank/DDBJ databases">
        <title>Genomic Encyclopedia of Type Strains, Phase IV (KMG-IV): sequencing the most valuable type-strain genomes for metagenomic binning, comparative biology and taxonomic classification.</title>
        <authorList>
            <person name="Goeker M."/>
        </authorList>
    </citation>
    <scope>NUCLEOTIDE SEQUENCE [LARGE SCALE GENOMIC DNA]</scope>
    <source>
        <strain evidence="2 3">DSM 103737</strain>
    </source>
</reference>
<proteinExistence type="predicted"/>
<dbReference type="InterPro" id="IPR005025">
    <property type="entry name" value="FMN_Rdtase-like_dom"/>
</dbReference>
<evidence type="ECO:0000259" key="1">
    <source>
        <dbReference type="Pfam" id="PF03358"/>
    </source>
</evidence>
<dbReference type="PANTHER" id="PTHR30543">
    <property type="entry name" value="CHROMATE REDUCTASE"/>
    <property type="match status" value="1"/>
</dbReference>
<gene>
    <name evidence="2" type="ORF">GGR16_003064</name>
</gene>